<dbReference type="Proteomes" id="UP000620124">
    <property type="component" value="Unassembled WGS sequence"/>
</dbReference>
<dbReference type="InterPro" id="IPR051982">
    <property type="entry name" value="CiliaryAsmbly_MitoImport"/>
</dbReference>
<evidence type="ECO:0000256" key="5">
    <source>
        <dbReference type="PROSITE-ProRule" id="PRU00339"/>
    </source>
</evidence>
<proteinExistence type="predicted"/>
<feature type="region of interest" description="Disordered" evidence="6">
    <location>
        <begin position="1"/>
        <end position="23"/>
    </location>
</feature>
<feature type="repeat" description="TPR" evidence="5">
    <location>
        <begin position="90"/>
        <end position="123"/>
    </location>
</feature>
<dbReference type="EMBL" id="JACAZI010000025">
    <property type="protein sequence ID" value="KAF7335104.1"/>
    <property type="molecule type" value="Genomic_DNA"/>
</dbReference>
<evidence type="ECO:0000313" key="8">
    <source>
        <dbReference type="Proteomes" id="UP000620124"/>
    </source>
</evidence>
<evidence type="ECO:0000256" key="6">
    <source>
        <dbReference type="SAM" id="MobiDB-lite"/>
    </source>
</evidence>
<dbReference type="GO" id="GO:0005829">
    <property type="term" value="C:cytosol"/>
    <property type="evidence" value="ECO:0007669"/>
    <property type="project" value="TreeGrafter"/>
</dbReference>
<keyword evidence="3" id="KW-0677">Repeat</keyword>
<dbReference type="Pfam" id="PF14559">
    <property type="entry name" value="TPR_19"/>
    <property type="match status" value="1"/>
</dbReference>
<name>A0A8H6X6X3_9AGAR</name>
<comment type="caution">
    <text evidence="7">The sequence shown here is derived from an EMBL/GenBank/DDBJ whole genome shotgun (WGS) entry which is preliminary data.</text>
</comment>
<dbReference type="SMART" id="SM00028">
    <property type="entry name" value="TPR"/>
    <property type="match status" value="3"/>
</dbReference>
<sequence>MSATSSPGDPTPEQDAGDDNGDAIVVLTPDTATLERALAERAAKRQAIASKKRQAATDRQAFGVTLMKIKNYEGAAGCFADACKLWRANPVAHCDLATAYLHLGRFEDAEASASTALGLDPKLVEARYARAMARKGRGNVRAAIVDLTTVLELAPDNASAQAALRDLQAEQEDPPASTSASDAPATSNKAASASDEAPAASAPAPSTSEPAASASGAGPSTTAPASSADADADADADASYARPLPTLPAAPHLLPLRRRLGVRHLRRAAHRHLAHAVSLLQHLLLRARRALHLLACARPAERTSGEGADGSHNANANDKSRPKNNSKPKGKSKKAQGPRHTHNNSNSNANVLASVSAQHAALAAELARRMALFNLSMGVAPYEGFGGLSPGGLPVGLEVVGSPGVAAQEGASAGFTEYVPPPRAADATDADGTGTGLSY</sequence>
<dbReference type="GO" id="GO:0031072">
    <property type="term" value="F:heat shock protein binding"/>
    <property type="evidence" value="ECO:0007669"/>
    <property type="project" value="TreeGrafter"/>
</dbReference>
<dbReference type="SUPFAM" id="SSF48452">
    <property type="entry name" value="TPR-like"/>
    <property type="match status" value="1"/>
</dbReference>
<dbReference type="PANTHER" id="PTHR45984:SF1">
    <property type="entry name" value="SPAG1 AXONEMAL DYNEIN ASSEMBLY FACTOR"/>
    <property type="match status" value="1"/>
</dbReference>
<dbReference type="GO" id="GO:0005739">
    <property type="term" value="C:mitochondrion"/>
    <property type="evidence" value="ECO:0007669"/>
    <property type="project" value="TreeGrafter"/>
</dbReference>
<keyword evidence="2" id="KW-0963">Cytoplasm</keyword>
<evidence type="ECO:0000256" key="1">
    <source>
        <dbReference type="ARBA" id="ARBA00004496"/>
    </source>
</evidence>
<evidence type="ECO:0000256" key="3">
    <source>
        <dbReference type="ARBA" id="ARBA00022737"/>
    </source>
</evidence>
<dbReference type="PANTHER" id="PTHR45984">
    <property type="entry name" value="RNA (RNA) POLYMERASE II ASSOCIATED PROTEIN HOMOLOG"/>
    <property type="match status" value="1"/>
</dbReference>
<dbReference type="Gene3D" id="1.25.40.10">
    <property type="entry name" value="Tetratricopeptide repeat domain"/>
    <property type="match status" value="1"/>
</dbReference>
<dbReference type="InterPro" id="IPR011990">
    <property type="entry name" value="TPR-like_helical_dom_sf"/>
</dbReference>
<feature type="region of interest" description="Disordered" evidence="6">
    <location>
        <begin position="167"/>
        <end position="237"/>
    </location>
</feature>
<comment type="subcellular location">
    <subcellularLocation>
        <location evidence="1">Cytoplasm</location>
    </subcellularLocation>
</comment>
<dbReference type="PROSITE" id="PS50005">
    <property type="entry name" value="TPR"/>
    <property type="match status" value="1"/>
</dbReference>
<evidence type="ECO:0008006" key="9">
    <source>
        <dbReference type="Google" id="ProtNLM"/>
    </source>
</evidence>
<feature type="region of interest" description="Disordered" evidence="6">
    <location>
        <begin position="301"/>
        <end position="347"/>
    </location>
</feature>
<feature type="region of interest" description="Disordered" evidence="6">
    <location>
        <begin position="417"/>
        <end position="439"/>
    </location>
</feature>
<organism evidence="7 8">
    <name type="scientific">Mycena venus</name>
    <dbReference type="NCBI Taxonomy" id="2733690"/>
    <lineage>
        <taxon>Eukaryota</taxon>
        <taxon>Fungi</taxon>
        <taxon>Dikarya</taxon>
        <taxon>Basidiomycota</taxon>
        <taxon>Agaricomycotina</taxon>
        <taxon>Agaricomycetes</taxon>
        <taxon>Agaricomycetidae</taxon>
        <taxon>Agaricales</taxon>
        <taxon>Marasmiineae</taxon>
        <taxon>Mycenaceae</taxon>
        <taxon>Mycena</taxon>
    </lineage>
</organism>
<feature type="compositionally biased region" description="Basic residues" evidence="6">
    <location>
        <begin position="322"/>
        <end position="342"/>
    </location>
</feature>
<reference evidence="7" key="1">
    <citation type="submission" date="2020-05" db="EMBL/GenBank/DDBJ databases">
        <title>Mycena genomes resolve the evolution of fungal bioluminescence.</title>
        <authorList>
            <person name="Tsai I.J."/>
        </authorList>
    </citation>
    <scope>NUCLEOTIDE SEQUENCE</scope>
    <source>
        <strain evidence="7">CCC161011</strain>
    </source>
</reference>
<evidence type="ECO:0000256" key="4">
    <source>
        <dbReference type="ARBA" id="ARBA00022803"/>
    </source>
</evidence>
<dbReference type="AlphaFoldDB" id="A0A8H6X6X3"/>
<gene>
    <name evidence="7" type="ORF">MVEN_02261000</name>
</gene>
<evidence type="ECO:0000313" key="7">
    <source>
        <dbReference type="EMBL" id="KAF7335104.1"/>
    </source>
</evidence>
<keyword evidence="4 5" id="KW-0802">TPR repeat</keyword>
<dbReference type="InterPro" id="IPR019734">
    <property type="entry name" value="TPR_rpt"/>
</dbReference>
<dbReference type="OrthoDB" id="629492at2759"/>
<accession>A0A8H6X6X3</accession>
<keyword evidence="8" id="KW-1185">Reference proteome</keyword>
<dbReference type="GO" id="GO:0006626">
    <property type="term" value="P:protein targeting to mitochondrion"/>
    <property type="evidence" value="ECO:0007669"/>
    <property type="project" value="TreeGrafter"/>
</dbReference>
<feature type="compositionally biased region" description="Low complexity" evidence="6">
    <location>
        <begin position="174"/>
        <end position="229"/>
    </location>
</feature>
<protein>
    <recommendedName>
        <fullName evidence="9">TPR-like protein</fullName>
    </recommendedName>
</protein>
<evidence type="ECO:0000256" key="2">
    <source>
        <dbReference type="ARBA" id="ARBA00022490"/>
    </source>
</evidence>